<keyword evidence="3" id="KW-1185">Reference proteome</keyword>
<evidence type="ECO:0000256" key="1">
    <source>
        <dbReference type="SAM" id="MobiDB-lite"/>
    </source>
</evidence>
<organism evidence="2 3">
    <name type="scientific">Steccherinum ochraceum</name>
    <dbReference type="NCBI Taxonomy" id="92696"/>
    <lineage>
        <taxon>Eukaryota</taxon>
        <taxon>Fungi</taxon>
        <taxon>Dikarya</taxon>
        <taxon>Basidiomycota</taxon>
        <taxon>Agaricomycotina</taxon>
        <taxon>Agaricomycetes</taxon>
        <taxon>Polyporales</taxon>
        <taxon>Steccherinaceae</taxon>
        <taxon>Steccherinum</taxon>
    </lineage>
</organism>
<feature type="compositionally biased region" description="Acidic residues" evidence="1">
    <location>
        <begin position="168"/>
        <end position="178"/>
    </location>
</feature>
<dbReference type="InterPro" id="IPR010770">
    <property type="entry name" value="Ecd"/>
</dbReference>
<dbReference type="STRING" id="92696.A0A4R0RTZ2"/>
<feature type="region of interest" description="Disordered" evidence="1">
    <location>
        <begin position="149"/>
        <end position="178"/>
    </location>
</feature>
<dbReference type="AlphaFoldDB" id="A0A4R0RTZ2"/>
<dbReference type="Proteomes" id="UP000292702">
    <property type="component" value="Unassembled WGS sequence"/>
</dbReference>
<dbReference type="PANTHER" id="PTHR13060">
    <property type="entry name" value="SGT1 PROTEIN HSGT1 SUPPRESSOR OF GCR2"/>
    <property type="match status" value="1"/>
</dbReference>
<comment type="caution">
    <text evidence="2">The sequence shown here is derived from an EMBL/GenBank/DDBJ whole genome shotgun (WGS) entry which is preliminary data.</text>
</comment>
<feature type="compositionally biased region" description="Basic and acidic residues" evidence="1">
    <location>
        <begin position="540"/>
        <end position="549"/>
    </location>
</feature>
<dbReference type="Pfam" id="PF07093">
    <property type="entry name" value="SGT1"/>
    <property type="match status" value="2"/>
</dbReference>
<name>A0A4R0RTZ2_9APHY</name>
<dbReference type="OrthoDB" id="27237at2759"/>
<reference evidence="2 3" key="1">
    <citation type="submission" date="2018-11" db="EMBL/GenBank/DDBJ databases">
        <title>Genome assembly of Steccherinum ochraceum LE-BIN_3174, the white-rot fungus of the Steccherinaceae family (The Residual Polyporoid clade, Polyporales, Basidiomycota).</title>
        <authorList>
            <person name="Fedorova T.V."/>
            <person name="Glazunova O.A."/>
            <person name="Landesman E.O."/>
            <person name="Moiseenko K.V."/>
            <person name="Psurtseva N.V."/>
            <person name="Savinova O.S."/>
            <person name="Shakhova N.V."/>
            <person name="Tyazhelova T.V."/>
            <person name="Vasina D.V."/>
        </authorList>
    </citation>
    <scope>NUCLEOTIDE SEQUENCE [LARGE SCALE GENOMIC DNA]</scope>
    <source>
        <strain evidence="2 3">LE-BIN_3174</strain>
    </source>
</reference>
<feature type="region of interest" description="Disordered" evidence="1">
    <location>
        <begin position="455"/>
        <end position="664"/>
    </location>
</feature>
<feature type="compositionally biased region" description="Basic and acidic residues" evidence="1">
    <location>
        <begin position="491"/>
        <end position="513"/>
    </location>
</feature>
<feature type="region of interest" description="Disordered" evidence="1">
    <location>
        <begin position="689"/>
        <end position="785"/>
    </location>
</feature>
<feature type="compositionally biased region" description="Polar residues" evidence="1">
    <location>
        <begin position="573"/>
        <end position="587"/>
    </location>
</feature>
<dbReference type="GO" id="GO:0005634">
    <property type="term" value="C:nucleus"/>
    <property type="evidence" value="ECO:0007669"/>
    <property type="project" value="TreeGrafter"/>
</dbReference>
<dbReference type="EMBL" id="RWJN01000017">
    <property type="protein sequence ID" value="TCD70672.1"/>
    <property type="molecule type" value="Genomic_DNA"/>
</dbReference>
<feature type="compositionally biased region" description="Acidic residues" evidence="1">
    <location>
        <begin position="514"/>
        <end position="539"/>
    </location>
</feature>
<feature type="region of interest" description="Disordered" evidence="1">
    <location>
        <begin position="338"/>
        <end position="357"/>
    </location>
</feature>
<protein>
    <recommendedName>
        <fullName evidence="4">SGT1-domain-containing protein</fullName>
    </recommendedName>
</protein>
<proteinExistence type="predicted"/>
<sequence length="866" mass="96144">MDIFNRPPAISEDTVHYVLYPTADLSDKVSVTTLAAVIQSFVESLLPEFLWHRDSFQLKVVKNEDGEGHVLEGRMRVGDCVDDEWCAVWLLREISAQWDLVISANDSDGEFLLIEAAEYLPSWVTPSNAENRVWIYRSHLHLIPLSHVSAPSSKPRPRRQFPGAGAGDSDDEDGLGQLDDEDYLSIEDAVKAVRDSSVSTQAPKGIEDAVVKKLHGYPAAASQHIHHTKVYVPADIAKALSVSPSLVQKPVETFYTRDALQLRAAHKMTRFPPEPSVLTTVKMTRTAYAQLVGQKFFPPKIFGRWTTPEGTPERRWRDVGMKLACGFEMLYQESKGKGVSIDPSADGTSTATEARKESLARSPDYNQYMSNLKTAGYFKEELEGSILWKELEDKAVNAFLEARRDDDASRPSFASEFNVAISQAKEHPGLSTREEDSDAWLEIDEADFDEMLEKRLGRKSGSGEEAMNVDRDEDLDEEERITQRQTSKLQEMAKKVEEFVEGKGDLEGAKFQDEEFSDEEFSDQEQGDDEDTDMSEEEKEGSPEADRAAKQAIMDKLVPGIEPSEYGKMPASFHSNSQRVARTTVETDTIDDAIQTNENTAAFTSETTQSPRKPIRPPIIPRDHYDGVDSDDETDEEDDAPEDEESEEEKPQVVGEIEIDMEEEQEEFLEFARQALGVTDQQWAEIIQDRQGRGAYVPATTENKRPINNAPKESRPPTQSAPREPAPGPRPNVNPNLDSFEAVMEAMDAELGRRKAGNTGSAHSDKDKARTPAPTSSDKGKEKATDIAVDSEGDIEAAMDAELQGLLNDGSEEGGDVDDADATGHLDYNLIKNFLESFKSQNGMAGPVGSLVGRLQPGWTLPRDDS</sequence>
<evidence type="ECO:0000313" key="3">
    <source>
        <dbReference type="Proteomes" id="UP000292702"/>
    </source>
</evidence>
<evidence type="ECO:0000313" key="2">
    <source>
        <dbReference type="EMBL" id="TCD70672.1"/>
    </source>
</evidence>
<feature type="compositionally biased region" description="Polar residues" evidence="1">
    <location>
        <begin position="594"/>
        <end position="610"/>
    </location>
</feature>
<dbReference type="PANTHER" id="PTHR13060:SF0">
    <property type="entry name" value="PROTEIN ECDYSONELESS HOMOLOG"/>
    <property type="match status" value="1"/>
</dbReference>
<accession>A0A4R0RTZ2</accession>
<feature type="compositionally biased region" description="Acidic residues" evidence="1">
    <location>
        <begin position="628"/>
        <end position="648"/>
    </location>
</feature>
<gene>
    <name evidence="2" type="ORF">EIP91_002396</name>
</gene>
<evidence type="ECO:0008006" key="4">
    <source>
        <dbReference type="Google" id="ProtNLM"/>
    </source>
</evidence>